<name>A0A917ZL57_9GAMM</name>
<feature type="region of interest" description="Disordered" evidence="6">
    <location>
        <begin position="1"/>
        <end position="29"/>
    </location>
</feature>
<evidence type="ECO:0000256" key="4">
    <source>
        <dbReference type="ARBA" id="ARBA00023163"/>
    </source>
</evidence>
<organism evidence="8 9">
    <name type="scientific">Marinobacterium nitratireducens</name>
    <dbReference type="NCBI Taxonomy" id="518897"/>
    <lineage>
        <taxon>Bacteria</taxon>
        <taxon>Pseudomonadati</taxon>
        <taxon>Pseudomonadota</taxon>
        <taxon>Gammaproteobacteria</taxon>
        <taxon>Oceanospirillales</taxon>
        <taxon>Oceanospirillaceae</taxon>
        <taxon>Marinobacterium</taxon>
    </lineage>
</organism>
<dbReference type="InterPro" id="IPR001647">
    <property type="entry name" value="HTH_TetR"/>
</dbReference>
<dbReference type="InterPro" id="IPR050109">
    <property type="entry name" value="HTH-type_TetR-like_transc_reg"/>
</dbReference>
<dbReference type="PANTHER" id="PTHR30055">
    <property type="entry name" value="HTH-TYPE TRANSCRIPTIONAL REGULATOR RUTR"/>
    <property type="match status" value="1"/>
</dbReference>
<evidence type="ECO:0000256" key="1">
    <source>
        <dbReference type="ARBA" id="ARBA00022491"/>
    </source>
</evidence>
<protein>
    <recommendedName>
        <fullName evidence="7">HTH tetR-type domain-containing protein</fullName>
    </recommendedName>
</protein>
<keyword evidence="3 5" id="KW-0238">DNA-binding</keyword>
<dbReference type="Pfam" id="PF00440">
    <property type="entry name" value="TetR_N"/>
    <property type="match status" value="1"/>
</dbReference>
<evidence type="ECO:0000313" key="9">
    <source>
        <dbReference type="Proteomes" id="UP000599578"/>
    </source>
</evidence>
<comment type="caution">
    <text evidence="8">The sequence shown here is derived from an EMBL/GenBank/DDBJ whole genome shotgun (WGS) entry which is preliminary data.</text>
</comment>
<dbReference type="Gene3D" id="1.10.357.10">
    <property type="entry name" value="Tetracycline Repressor, domain 2"/>
    <property type="match status" value="1"/>
</dbReference>
<dbReference type="SUPFAM" id="SSF48498">
    <property type="entry name" value="Tetracyclin repressor-like, C-terminal domain"/>
    <property type="match status" value="1"/>
</dbReference>
<dbReference type="Pfam" id="PF13977">
    <property type="entry name" value="TetR_C_6"/>
    <property type="match status" value="1"/>
</dbReference>
<reference evidence="8 9" key="1">
    <citation type="journal article" date="2014" name="Int. J. Syst. Evol. Microbiol.">
        <title>Complete genome sequence of Corynebacterium casei LMG S-19264T (=DSM 44701T), isolated from a smear-ripened cheese.</title>
        <authorList>
            <consortium name="US DOE Joint Genome Institute (JGI-PGF)"/>
            <person name="Walter F."/>
            <person name="Albersmeier A."/>
            <person name="Kalinowski J."/>
            <person name="Ruckert C."/>
        </authorList>
    </citation>
    <scope>NUCLEOTIDE SEQUENCE [LARGE SCALE GENOMIC DNA]</scope>
    <source>
        <strain evidence="8 9">CGMCC 1.7286</strain>
    </source>
</reference>
<dbReference type="PANTHER" id="PTHR30055:SF234">
    <property type="entry name" value="HTH-TYPE TRANSCRIPTIONAL REGULATOR BETI"/>
    <property type="match status" value="1"/>
</dbReference>
<keyword evidence="1" id="KW-0678">Repressor</keyword>
<feature type="compositionally biased region" description="Basic and acidic residues" evidence="6">
    <location>
        <begin position="1"/>
        <end position="14"/>
    </location>
</feature>
<feature type="DNA-binding region" description="H-T-H motif" evidence="5">
    <location>
        <begin position="53"/>
        <end position="72"/>
    </location>
</feature>
<evidence type="ECO:0000256" key="2">
    <source>
        <dbReference type="ARBA" id="ARBA00023015"/>
    </source>
</evidence>
<accession>A0A917ZL57</accession>
<sequence>MQDAHSEPTRDTNGKTKSTARRGRPVGDHKAKQAVLLKAAIAVIAKEGYAGASLRKVAKQAGYTTGAVTYYFANKEAMITAVAENLFDEFHALLEAGREHADLKAILEQWLEWTRTEDDAWLVLFQLLAHARHEPAFANILQQRYAGFRQIFTSILESGQSQGRIRRDIPADLLADQISAISDGWMMMFPLEPERFEPHRVQTLLDAAITMISPYPASGD</sequence>
<proteinExistence type="predicted"/>
<evidence type="ECO:0000259" key="7">
    <source>
        <dbReference type="PROSITE" id="PS50977"/>
    </source>
</evidence>
<dbReference type="InterPro" id="IPR036271">
    <property type="entry name" value="Tet_transcr_reg_TetR-rel_C_sf"/>
</dbReference>
<dbReference type="InterPro" id="IPR009057">
    <property type="entry name" value="Homeodomain-like_sf"/>
</dbReference>
<evidence type="ECO:0000313" key="8">
    <source>
        <dbReference type="EMBL" id="GGO85293.1"/>
    </source>
</evidence>
<dbReference type="EMBL" id="BMLT01000009">
    <property type="protein sequence ID" value="GGO85293.1"/>
    <property type="molecule type" value="Genomic_DNA"/>
</dbReference>
<evidence type="ECO:0000256" key="5">
    <source>
        <dbReference type="PROSITE-ProRule" id="PRU00335"/>
    </source>
</evidence>
<keyword evidence="9" id="KW-1185">Reference proteome</keyword>
<dbReference type="GO" id="GO:0000976">
    <property type="term" value="F:transcription cis-regulatory region binding"/>
    <property type="evidence" value="ECO:0007669"/>
    <property type="project" value="TreeGrafter"/>
</dbReference>
<dbReference type="PROSITE" id="PS50977">
    <property type="entry name" value="HTH_TETR_2"/>
    <property type="match status" value="1"/>
</dbReference>
<dbReference type="SUPFAM" id="SSF46689">
    <property type="entry name" value="Homeodomain-like"/>
    <property type="match status" value="1"/>
</dbReference>
<dbReference type="GO" id="GO:0003700">
    <property type="term" value="F:DNA-binding transcription factor activity"/>
    <property type="evidence" value="ECO:0007669"/>
    <property type="project" value="TreeGrafter"/>
</dbReference>
<gene>
    <name evidence="8" type="ORF">GCM10011348_33460</name>
</gene>
<dbReference type="InterPro" id="IPR039538">
    <property type="entry name" value="BetI_C"/>
</dbReference>
<feature type="domain" description="HTH tetR-type" evidence="7">
    <location>
        <begin position="30"/>
        <end position="90"/>
    </location>
</feature>
<dbReference type="Proteomes" id="UP000599578">
    <property type="component" value="Unassembled WGS sequence"/>
</dbReference>
<keyword evidence="4" id="KW-0804">Transcription</keyword>
<evidence type="ECO:0000256" key="6">
    <source>
        <dbReference type="SAM" id="MobiDB-lite"/>
    </source>
</evidence>
<dbReference type="PRINTS" id="PR00455">
    <property type="entry name" value="HTHTETR"/>
</dbReference>
<dbReference type="RefSeq" id="WP_188861753.1">
    <property type="nucleotide sequence ID" value="NZ_BMLT01000009.1"/>
</dbReference>
<keyword evidence="2" id="KW-0805">Transcription regulation</keyword>
<dbReference type="AlphaFoldDB" id="A0A917ZL57"/>
<evidence type="ECO:0000256" key="3">
    <source>
        <dbReference type="ARBA" id="ARBA00023125"/>
    </source>
</evidence>